<evidence type="ECO:0000313" key="9">
    <source>
        <dbReference type="EMBL" id="QKF07273.1"/>
    </source>
</evidence>
<dbReference type="GO" id="GO:0005886">
    <property type="term" value="C:plasma membrane"/>
    <property type="evidence" value="ECO:0007669"/>
    <property type="project" value="UniProtKB-SubCell"/>
</dbReference>
<evidence type="ECO:0000256" key="6">
    <source>
        <dbReference type="ARBA" id="ARBA00022989"/>
    </source>
</evidence>
<keyword evidence="4 8" id="KW-0812">Transmembrane</keyword>
<accession>A0A6M8J3U3</accession>
<evidence type="ECO:0000256" key="4">
    <source>
        <dbReference type="ARBA" id="ARBA00022692"/>
    </source>
</evidence>
<evidence type="ECO:0000256" key="7">
    <source>
        <dbReference type="ARBA" id="ARBA00023136"/>
    </source>
</evidence>
<dbReference type="KEGG" id="bwa:HLV38_03410"/>
<sequence>MNMSHHSVIAAACVAVGLLLQVLVAPHVGIARAYPHVPVALMLGLSLARPGAQGPLAPFVAGITFDLVTGAPLGAMTFSLTLVCAAASRVFAALDNDSLLVPGVLAAVGCLACEGLFGAFMLAGGYQARVGSALAGAILPTALYTFALAVAAFLVLRALAPRGASAVPTNVSNVR</sequence>
<evidence type="ECO:0000256" key="2">
    <source>
        <dbReference type="ARBA" id="ARBA00007776"/>
    </source>
</evidence>
<gene>
    <name evidence="9" type="primary">mreD</name>
    <name evidence="9" type="ORF">HLV38_03410</name>
</gene>
<dbReference type="GO" id="GO:0008360">
    <property type="term" value="P:regulation of cell shape"/>
    <property type="evidence" value="ECO:0007669"/>
    <property type="project" value="UniProtKB-KW"/>
</dbReference>
<protein>
    <submittedName>
        <fullName evidence="9">Rod shape-determining protein MreD</fullName>
    </submittedName>
</protein>
<evidence type="ECO:0000256" key="8">
    <source>
        <dbReference type="SAM" id="Phobius"/>
    </source>
</evidence>
<keyword evidence="5" id="KW-0133">Cell shape</keyword>
<evidence type="ECO:0000313" key="10">
    <source>
        <dbReference type="Proteomes" id="UP000503297"/>
    </source>
</evidence>
<name>A0A6M8J3U3_9ACTN</name>
<dbReference type="AlphaFoldDB" id="A0A6M8J3U3"/>
<evidence type="ECO:0000256" key="5">
    <source>
        <dbReference type="ARBA" id="ARBA00022960"/>
    </source>
</evidence>
<comment type="subcellular location">
    <subcellularLocation>
        <location evidence="1">Cell membrane</location>
        <topology evidence="1">Multi-pass membrane protein</topology>
    </subcellularLocation>
</comment>
<dbReference type="Pfam" id="PF04093">
    <property type="entry name" value="MreD"/>
    <property type="match status" value="1"/>
</dbReference>
<proteinExistence type="inferred from homology"/>
<comment type="similarity">
    <text evidence="2">Belongs to the MreD family.</text>
</comment>
<organism evidence="9 10">
    <name type="scientific">Berryella wangjianweii</name>
    <dbReference type="NCBI Taxonomy" id="2734634"/>
    <lineage>
        <taxon>Bacteria</taxon>
        <taxon>Bacillati</taxon>
        <taxon>Actinomycetota</taxon>
        <taxon>Coriobacteriia</taxon>
        <taxon>Eggerthellales</taxon>
        <taxon>Eggerthellaceae</taxon>
        <taxon>Berryella</taxon>
    </lineage>
</organism>
<dbReference type="NCBIfam" id="TIGR03426">
    <property type="entry name" value="shape_MreD"/>
    <property type="match status" value="1"/>
</dbReference>
<evidence type="ECO:0000256" key="3">
    <source>
        <dbReference type="ARBA" id="ARBA00022475"/>
    </source>
</evidence>
<dbReference type="InterPro" id="IPR007227">
    <property type="entry name" value="Cell_shape_determining_MreD"/>
</dbReference>
<keyword evidence="3" id="KW-1003">Cell membrane</keyword>
<dbReference type="Proteomes" id="UP000503297">
    <property type="component" value="Chromosome"/>
</dbReference>
<feature type="transmembrane region" description="Helical" evidence="8">
    <location>
        <begin position="134"/>
        <end position="156"/>
    </location>
</feature>
<keyword evidence="7 8" id="KW-0472">Membrane</keyword>
<feature type="transmembrane region" description="Helical" evidence="8">
    <location>
        <begin position="99"/>
        <end position="122"/>
    </location>
</feature>
<keyword evidence="10" id="KW-1185">Reference proteome</keyword>
<evidence type="ECO:0000256" key="1">
    <source>
        <dbReference type="ARBA" id="ARBA00004651"/>
    </source>
</evidence>
<reference evidence="10" key="1">
    <citation type="submission" date="2020-05" db="EMBL/GenBank/DDBJ databases">
        <title>Novel species in genus Nocardioides.</title>
        <authorList>
            <person name="Zhang G."/>
        </authorList>
    </citation>
    <scope>NUCLEOTIDE SEQUENCE [LARGE SCALE GENOMIC DNA]</scope>
    <source>
        <strain evidence="10">zg-1050</strain>
    </source>
</reference>
<feature type="transmembrane region" description="Helical" evidence="8">
    <location>
        <begin position="57"/>
        <end position="87"/>
    </location>
</feature>
<dbReference type="EMBL" id="CP053716">
    <property type="protein sequence ID" value="QKF07273.1"/>
    <property type="molecule type" value="Genomic_DNA"/>
</dbReference>
<keyword evidence="6 8" id="KW-1133">Transmembrane helix</keyword>